<dbReference type="Pfam" id="PF23099">
    <property type="entry name" value="UTP20_C"/>
    <property type="match status" value="1"/>
</dbReference>
<dbReference type="InterPro" id="IPR052575">
    <property type="entry name" value="SSU_processome_comp_20"/>
</dbReference>
<dbReference type="Pfam" id="PF20416">
    <property type="entry name" value="UTP20"/>
    <property type="match status" value="1"/>
</dbReference>
<dbReference type="PANTHER" id="PTHR17695:SF11">
    <property type="entry name" value="SMALL SUBUNIT PROCESSOME COMPONENT 20 HOMOLOG"/>
    <property type="match status" value="1"/>
</dbReference>
<feature type="domain" description="U3 small nucleolar RNA-associated protein 20" evidence="3">
    <location>
        <begin position="1633"/>
        <end position="1856"/>
    </location>
</feature>
<evidence type="ECO:0000259" key="3">
    <source>
        <dbReference type="Pfam" id="PF20416"/>
    </source>
</evidence>
<dbReference type="InterPro" id="IPR046523">
    <property type="entry name" value="UTP20_dom"/>
</dbReference>
<dbReference type="InterPro" id="IPR011989">
    <property type="entry name" value="ARM-like"/>
</dbReference>
<dbReference type="SUPFAM" id="SSF48371">
    <property type="entry name" value="ARM repeat"/>
    <property type="match status" value="2"/>
</dbReference>
<gene>
    <name evidence="5" type="ORF">OBBRIDRAFT_887230</name>
</gene>
<dbReference type="EMBL" id="KV722392">
    <property type="protein sequence ID" value="OCH91059.1"/>
    <property type="molecule type" value="Genomic_DNA"/>
</dbReference>
<name>A0A8E2DMI6_9APHY</name>
<dbReference type="OrthoDB" id="360653at2759"/>
<evidence type="ECO:0000259" key="2">
    <source>
        <dbReference type="Pfam" id="PF07539"/>
    </source>
</evidence>
<feature type="domain" description="U3 small nucleolar RNA-associated protein 20 C-terminal" evidence="4">
    <location>
        <begin position="2295"/>
        <end position="2570"/>
    </location>
</feature>
<proteinExistence type="predicted"/>
<dbReference type="GO" id="GO:0032040">
    <property type="term" value="C:small-subunit processome"/>
    <property type="evidence" value="ECO:0007669"/>
    <property type="project" value="TreeGrafter"/>
</dbReference>
<sequence length="2586" mass="290129">MEGERPAKRFKHQSYKATLKEVHLPSALNQTKFDQEIGDNESHFHEALVHWRELNLSPAFIDFANAAERLSASMPQLLHHWRDITDMWLTAIGVADDEAFKALFDLFQKLAHDLRTTLAPAYPDILRRLLQLLPRSLSATALTALLATFSTLFKYVLVPSVDQELLEQAWAVFRDTLPKCNPEVQRATAEVWGAVLRRLKPVLRARCAEIVAESADDDRLADSCAWIFVYACKSVSQTLHTATPSIFKPLLQYHLACADPAASFTLVRRLLTALIHHCKSSEQFTPLADVLLVFFTQVLQASEPDREHLRRILEVVSIACSVRQGSRLTPQHLYAILTPFPTLPLTDELHDALLKFSVSALTAGDMALWMGPGRKALEHAWERPQLGLELTGALADAGWGGWKLLAQPLVLKRAPQLLDSHTRETLELLVVGQREKRLGEVDVVFRQRLQTWVEGRLSSWELTEDNVLILHDVLALSALLPSISPLLIKVIDATLAIQEPRDNYETSYANAAWVIGSCLECLSNRDVSEWAETCDVMSWTRKIMENWSWSSSVLGGLISMLQARCGQSSTLTLDSIYPFLQASLLSHSRSLRLSILRLLTSPIVKSPDGTVEVLKRALQGEEVSLDVQGSRERVLRIGRLPVVVRDGDELGADVCARWLIAQLKVNLRPLWSAAADALSALAERFEDIVWRLLFEELKNVTTSSSSVRPEWLQDVEDEQDDDIWEEERTWRDPGAHKVRCVVNRWLRGDGAKRAVIKAQNLDNRFDPASYEAQLLSALGVSASLAEKHSRDVVPHFLSLGGPDAPSKLPRHKLSSWLTLFSKFVNPKALRSTEVLHSMYISLLSHPDRPLQTLALSCLLTYKSPHLAPHEDTLRMLLDDTRWRDELTQLDISQLEETGRQELIDVVIRLLFGLMLERRGRSRGADRRAAVLAALSGCTDDELQLLVDLMLRPINKDVRIEVDGEYSIRTMSIGVSEKQQIGFLTLFGDVMKHLGSRLVPRWPALLATLLDLLSHAQSRIDSQKQADTEAEQAIDADADVEDEDIAEESTGTIRGARTIRQLGLKRFADFFRCPVEYDFTPYMPTAFQALVSPRLASLDSENTQAPSALLELFYVWSSRQEYVRFLVTYDNRVLSKTYDCLIATSVKPAVVSKVFDIVDNLLSLSSADEDILQRVLKPDVSRLLADISLLVERTKGVAIVADNLGRRQISILSELAPHMQDSGQAAMLLGLFVPLLRKPSKTIPEKTKVDMVKILSNLFPLIPALSDVDSSVHTKTFALLSLLFQTLRSRQGRVALVAAFHRLADVVGSLRDLANLMESLNAYSSKRMEEPDFDRRLAAFTELNEAMHSSLPSKHWLPILYNMLNFIQDPVELTVRSNASLTLKRFIEVVSQSDDTEYDSIFSKVLWSGLKNGLRSKNELVRAELLGVISHAVAKCERIASLQEMRGLLAGGDEEASFFNNIHHIQIHRRTRALRRLAEHCDGGQIRSTTLAEIFVPLVGNFITSTATVDHHLVNEAIITTGKMARHLNWGAYFALVQSYLRLSRLKDASERVYIRALVAILDNFHFSMEKPVEIEVPTETVEQEVLDAAEEVDDAAAATAEPAPPAKLPDAARIEDAVNSRLLPSLLHHLEKRDENEDSLRIPISIGIVQVAKHLPPKHREAQISRLLTILSQVFRSKSQETRDLTRETLCRIAVTLGSSYLPIILRELRAALLRGPHLHILAFVTHALLVHVTSGEHASQFINLDDCVNDVAHVSAEVIFGESGKDVQAEGFKTKVREVKSSSSKGFDSFAIIAKCITPSKISNLLLPVRNILKETETFKVLQQVDDLLRRIAGGLNANEYLVPTELLVLCHTLISQNARFLKHTPQRNDAGKDIGGIQMKRKVDLEVDHYANNSFRFIVFGLELFNTAHRRSRFDFQDPKIIARLESMVPVIGNTLYSNQIQVVIPGMKAAVAILRCPVKNAPKSLPVFIRQFIDIIKQQGSTESEVVQTAFKSLASILREQPDAQVKEKDLVYLLELLSPDLEDTARQASVFTMLRAIVARKFVVPEIYDMMDKVAEVMVTSQSPQVQELCRGVLLQFLLDYPQGKGRLRKQMTFLAKNLSYVYESGRKSVMELLSAVISKFQVALIREYSDLLFVALVMVIANDDSAKCREMAAELIKSLFTRLEDAQRNVVISHIHAWAAQYSQPQLARVSSQIYGIIIDVLQKDVAAYAPFILEDANGALKFSAALIEEATAVSEGADGTEELEWQISYHALAVTSKLLRVMPELTVQQEKVDWPVVTAHLLFPHAWTRTAACRLLGSLFSVVPVAPPRPDLPETSPFSTAGIEDVANKLCLQLRSPNLDDALSLQVVKNLFYVGKCFCLVDPPALSVNRASSEGEEQEDVDMEDAVNREESEDGDGNDESDHDDEPGERKPLPWLFSKLSYQARSAHIARRNKASSPANWVHQPAAVLKWFAAMVSHMEATQVERFLMHVLSPIYRIAEDDTIRDHQMEELKTLAIELQDLVQAKVGTTKFANVYNQIRQNVQGLRRERRNARVVQATVHPEAAAKRKSQHNNLKKESRKRKNRTFAESKGHLKRRRAD</sequence>
<dbReference type="InterPro" id="IPR011430">
    <property type="entry name" value="UTP20_N"/>
</dbReference>
<evidence type="ECO:0000259" key="4">
    <source>
        <dbReference type="Pfam" id="PF23099"/>
    </source>
</evidence>
<feature type="region of interest" description="Disordered" evidence="1">
    <location>
        <begin position="2549"/>
        <end position="2586"/>
    </location>
</feature>
<dbReference type="Pfam" id="PF07539">
    <property type="entry name" value="UTP20_N"/>
    <property type="match status" value="1"/>
</dbReference>
<organism evidence="5 6">
    <name type="scientific">Obba rivulosa</name>
    <dbReference type="NCBI Taxonomy" id="1052685"/>
    <lineage>
        <taxon>Eukaryota</taxon>
        <taxon>Fungi</taxon>
        <taxon>Dikarya</taxon>
        <taxon>Basidiomycota</taxon>
        <taxon>Agaricomycotina</taxon>
        <taxon>Agaricomycetes</taxon>
        <taxon>Polyporales</taxon>
        <taxon>Gelatoporiaceae</taxon>
        <taxon>Obba</taxon>
    </lineage>
</organism>
<accession>A0A8E2DMI6</accession>
<feature type="compositionally biased region" description="Acidic residues" evidence="1">
    <location>
        <begin position="1027"/>
        <end position="1043"/>
    </location>
</feature>
<keyword evidence="6" id="KW-1185">Reference proteome</keyword>
<evidence type="ECO:0008006" key="7">
    <source>
        <dbReference type="Google" id="ProtNLM"/>
    </source>
</evidence>
<feature type="region of interest" description="Disordered" evidence="1">
    <location>
        <begin position="1022"/>
        <end position="1043"/>
    </location>
</feature>
<feature type="compositionally biased region" description="Acidic residues" evidence="1">
    <location>
        <begin position="2380"/>
        <end position="2413"/>
    </location>
</feature>
<dbReference type="GO" id="GO:0030686">
    <property type="term" value="C:90S preribosome"/>
    <property type="evidence" value="ECO:0007669"/>
    <property type="project" value="TreeGrafter"/>
</dbReference>
<dbReference type="Proteomes" id="UP000250043">
    <property type="component" value="Unassembled WGS sequence"/>
</dbReference>
<feature type="domain" description="U3 small nucleolar RNA-associated protein 20 N-terminal" evidence="2">
    <location>
        <begin position="809"/>
        <end position="1417"/>
    </location>
</feature>
<dbReference type="Gene3D" id="1.25.10.10">
    <property type="entry name" value="Leucine-rich Repeat Variant"/>
    <property type="match status" value="2"/>
</dbReference>
<feature type="region of interest" description="Disordered" evidence="1">
    <location>
        <begin position="2375"/>
        <end position="2418"/>
    </location>
</feature>
<evidence type="ECO:0000313" key="6">
    <source>
        <dbReference type="Proteomes" id="UP000250043"/>
    </source>
</evidence>
<reference evidence="5 6" key="1">
    <citation type="submission" date="2016-07" db="EMBL/GenBank/DDBJ databases">
        <title>Draft genome of the white-rot fungus Obba rivulosa 3A-2.</title>
        <authorList>
            <consortium name="DOE Joint Genome Institute"/>
            <person name="Miettinen O."/>
            <person name="Riley R."/>
            <person name="Acob R."/>
            <person name="Barry K."/>
            <person name="Cullen D."/>
            <person name="De Vries R."/>
            <person name="Hainaut M."/>
            <person name="Hatakka A."/>
            <person name="Henrissat B."/>
            <person name="Hilden K."/>
            <person name="Kuo R."/>
            <person name="Labutti K."/>
            <person name="Lipzen A."/>
            <person name="Makela M.R."/>
            <person name="Sandor L."/>
            <person name="Spatafora J.W."/>
            <person name="Grigoriev I.V."/>
            <person name="Hibbett D.S."/>
        </authorList>
    </citation>
    <scope>NUCLEOTIDE SEQUENCE [LARGE SCALE GENOMIC DNA]</scope>
    <source>
        <strain evidence="5 6">3A-2</strain>
    </source>
</reference>
<dbReference type="PANTHER" id="PTHR17695">
    <property type="entry name" value="SMALL SUBUNIT PROCESSOME COMPONENT 20 HOMOLOG"/>
    <property type="match status" value="1"/>
</dbReference>
<protein>
    <recommendedName>
        <fullName evidence="7">U3 small nucleolar RNA-associated protein 20</fullName>
    </recommendedName>
</protein>
<evidence type="ECO:0000313" key="5">
    <source>
        <dbReference type="EMBL" id="OCH91059.1"/>
    </source>
</evidence>
<dbReference type="InterPro" id="IPR057525">
    <property type="entry name" value="UTP20_C"/>
</dbReference>
<dbReference type="InterPro" id="IPR016024">
    <property type="entry name" value="ARM-type_fold"/>
</dbReference>
<evidence type="ECO:0000256" key="1">
    <source>
        <dbReference type="SAM" id="MobiDB-lite"/>
    </source>
</evidence>